<dbReference type="Proteomes" id="UP000685013">
    <property type="component" value="Chromosome 4"/>
</dbReference>
<dbReference type="EMBL" id="JAGKQH010000004">
    <property type="protein sequence ID" value="KAG6601917.1"/>
    <property type="molecule type" value="Genomic_DNA"/>
</dbReference>
<dbReference type="AlphaFoldDB" id="A0AAV6NRU3"/>
<keyword evidence="2" id="KW-1185">Reference proteome</keyword>
<comment type="caution">
    <text evidence="1">The sequence shown here is derived from an EMBL/GenBank/DDBJ whole genome shotgun (WGS) entry which is preliminary data.</text>
</comment>
<feature type="non-terminal residue" evidence="1">
    <location>
        <position position="1"/>
    </location>
</feature>
<sequence length="353" mass="39408">MAAESNTGFHRDETLRSALNRHAISFQSTATTSSSEMMTMGNYFGVNNTPAIMFSGNSSVVNNNNHNHNHTVISQAANSSGSLLLDTVPGLKHDAGLAVEWSVEEQFKLEEGLVRFADEPSILRYIKIAAMIRDKTVRDVALRCRWMTRKRRKPEEHIGKKVNNRKDKLVESSLKINTPSAPGPSMAAYSHMMHNINRNVNSPSEVSEISSAAAHLLEQNAQAFSQITANLSMYKLQDNIDLFCRTRNNIIAILNDMRETPGILSKMLPLPVSINEDLANRILPSTTCTRAIARKYEHGEEDDDDNDDDVEVIGRGNRCLAAAQSNGIELMAEKRVFDIDVCHVCELLQHREY</sequence>
<name>A0AAV6NRU3_9ROSI</name>
<protein>
    <submittedName>
        <fullName evidence="1">Uncharacterized protein</fullName>
    </submittedName>
</protein>
<dbReference type="Pfam" id="PF12579">
    <property type="entry name" value="DUF3755"/>
    <property type="match status" value="1"/>
</dbReference>
<reference evidence="1 2" key="1">
    <citation type="journal article" date="2021" name="Hortic Res">
        <title>The domestication of Cucurbita argyrosperma as revealed by the genome of its wild relative.</title>
        <authorList>
            <person name="Barrera-Redondo J."/>
            <person name="Sanchez-de la Vega G."/>
            <person name="Aguirre-Liguori J.A."/>
            <person name="Castellanos-Morales G."/>
            <person name="Gutierrez-Guerrero Y.T."/>
            <person name="Aguirre-Dugua X."/>
            <person name="Aguirre-Planter E."/>
            <person name="Tenaillon M.I."/>
            <person name="Lira-Saade R."/>
            <person name="Eguiarte L.E."/>
        </authorList>
    </citation>
    <scope>NUCLEOTIDE SEQUENCE [LARGE SCALE GENOMIC DNA]</scope>
    <source>
        <strain evidence="1">JBR-2021</strain>
    </source>
</reference>
<dbReference type="PANTHER" id="PTHR14000:SF6">
    <property type="entry name" value="OS02G0631200 PROTEIN"/>
    <property type="match status" value="1"/>
</dbReference>
<gene>
    <name evidence="1" type="ORF">SDJN03_07150</name>
</gene>
<evidence type="ECO:0000313" key="2">
    <source>
        <dbReference type="Proteomes" id="UP000685013"/>
    </source>
</evidence>
<proteinExistence type="predicted"/>
<accession>A0AAV6NRU3</accession>
<dbReference type="PANTHER" id="PTHR14000">
    <property type="entry name" value="FINGER CCCH DOMAIN PROTEIN, PUTATIVE (DUF3755)-RELATED"/>
    <property type="match status" value="1"/>
</dbReference>
<organism evidence="1 2">
    <name type="scientific">Cucurbita argyrosperma subsp. sororia</name>
    <dbReference type="NCBI Taxonomy" id="37648"/>
    <lineage>
        <taxon>Eukaryota</taxon>
        <taxon>Viridiplantae</taxon>
        <taxon>Streptophyta</taxon>
        <taxon>Embryophyta</taxon>
        <taxon>Tracheophyta</taxon>
        <taxon>Spermatophyta</taxon>
        <taxon>Magnoliopsida</taxon>
        <taxon>eudicotyledons</taxon>
        <taxon>Gunneridae</taxon>
        <taxon>Pentapetalae</taxon>
        <taxon>rosids</taxon>
        <taxon>fabids</taxon>
        <taxon>Cucurbitales</taxon>
        <taxon>Cucurbitaceae</taxon>
        <taxon>Cucurbiteae</taxon>
        <taxon>Cucurbita</taxon>
    </lineage>
</organism>
<dbReference type="InterPro" id="IPR022228">
    <property type="entry name" value="DUF3755"/>
</dbReference>
<evidence type="ECO:0000313" key="1">
    <source>
        <dbReference type="EMBL" id="KAG6601917.1"/>
    </source>
</evidence>